<accession>A0ABS4NEY0</accession>
<gene>
    <name evidence="1" type="ORF">J2Z80_001122</name>
</gene>
<reference evidence="1" key="1">
    <citation type="submission" date="2021-03" db="EMBL/GenBank/DDBJ databases">
        <title>Genomic Encyclopedia of Type Strains, Phase IV (KMG-IV): sequencing the most valuable type-strain genomes for metagenomic binning, comparative biology and taxonomic classification.</title>
        <authorList>
            <person name="Goeker M."/>
        </authorList>
    </citation>
    <scope>NUCLEOTIDE SEQUENCE</scope>
    <source>
        <strain evidence="1">DSM 101588</strain>
    </source>
</reference>
<organism evidence="1 2">
    <name type="scientific">Thermoanaerobacterium butyriciformans</name>
    <dbReference type="NCBI Taxonomy" id="1702242"/>
    <lineage>
        <taxon>Bacteria</taxon>
        <taxon>Bacillati</taxon>
        <taxon>Bacillota</taxon>
        <taxon>Clostridia</taxon>
        <taxon>Thermoanaerobacterales</taxon>
        <taxon>Thermoanaerobacteraceae</taxon>
        <taxon>Thermoanaerobacterium</taxon>
    </lineage>
</organism>
<name>A0ABS4NEY0_9THEO</name>
<evidence type="ECO:0000313" key="2">
    <source>
        <dbReference type="Proteomes" id="UP001166402"/>
    </source>
</evidence>
<evidence type="ECO:0000313" key="1">
    <source>
        <dbReference type="EMBL" id="MBP2071602.1"/>
    </source>
</evidence>
<dbReference type="RefSeq" id="WP_045413137.1">
    <property type="nucleotide sequence ID" value="NZ_JAGGLT010000010.1"/>
</dbReference>
<dbReference type="Proteomes" id="UP001166402">
    <property type="component" value="Unassembled WGS sequence"/>
</dbReference>
<keyword evidence="2" id="KW-1185">Reference proteome</keyword>
<proteinExistence type="predicted"/>
<dbReference type="InterPro" id="IPR012933">
    <property type="entry name" value="HicA_mRNA_interferase"/>
</dbReference>
<protein>
    <submittedName>
        <fullName evidence="1">RNA binding protein YcfA (HicA-like mRNA interferase family)</fullName>
    </submittedName>
</protein>
<dbReference type="Pfam" id="PF07927">
    <property type="entry name" value="HicA_toxin"/>
    <property type="match status" value="1"/>
</dbReference>
<comment type="caution">
    <text evidence="1">The sequence shown here is derived from an EMBL/GenBank/DDBJ whole genome shotgun (WGS) entry which is preliminary data.</text>
</comment>
<sequence length="83" mass="9895">MSQIEKLFEKIENNPKNVRYEQLDKILRHFGFGVREPKSGSSHVTYFHPKLVDILTVPKDRPFVKEIYVKKALKMIQDIRCYD</sequence>
<dbReference type="EMBL" id="JAGGLT010000010">
    <property type="protein sequence ID" value="MBP2071602.1"/>
    <property type="molecule type" value="Genomic_DNA"/>
</dbReference>
<dbReference type="SUPFAM" id="SSF54786">
    <property type="entry name" value="YcfA/nrd intein domain"/>
    <property type="match status" value="1"/>
</dbReference>